<comment type="similarity">
    <text evidence="4">Belongs to the Maf family. YhdE subfamily.</text>
</comment>
<evidence type="ECO:0000256" key="3">
    <source>
        <dbReference type="ARBA" id="ARBA00023080"/>
    </source>
</evidence>
<dbReference type="PANTHER" id="PTHR43213:SF5">
    <property type="entry name" value="BIFUNCTIONAL DTTP_UTP PYROPHOSPHATASE_METHYLTRANSFERASE PROTEIN-RELATED"/>
    <property type="match status" value="1"/>
</dbReference>
<protein>
    <recommendedName>
        <fullName evidence="4">dTTP/UTP pyrophosphatase</fullName>
        <shortName evidence="4">dTTPase/UTPase</shortName>
        <ecNumber evidence="4">3.6.1.9</ecNumber>
    </recommendedName>
    <alternativeName>
        <fullName evidence="4">Nucleoside triphosphate pyrophosphatase</fullName>
    </alternativeName>
    <alternativeName>
        <fullName evidence="4">Nucleotide pyrophosphatase</fullName>
        <shortName evidence="4">Nucleotide PPase</shortName>
    </alternativeName>
</protein>
<comment type="caution">
    <text evidence="5">The sequence shown here is derived from an EMBL/GenBank/DDBJ whole genome shotgun (WGS) entry which is preliminary data.</text>
</comment>
<dbReference type="EMBL" id="DSVQ01000001">
    <property type="protein sequence ID" value="HGT37684.1"/>
    <property type="molecule type" value="Genomic_DNA"/>
</dbReference>
<dbReference type="GO" id="GO:0005737">
    <property type="term" value="C:cytoplasm"/>
    <property type="evidence" value="ECO:0007669"/>
    <property type="project" value="UniProtKB-SubCell"/>
</dbReference>
<dbReference type="SUPFAM" id="SSF52972">
    <property type="entry name" value="ITPase-like"/>
    <property type="match status" value="1"/>
</dbReference>
<evidence type="ECO:0000256" key="4">
    <source>
        <dbReference type="HAMAP-Rule" id="MF_00528"/>
    </source>
</evidence>
<dbReference type="EC" id="3.6.1.9" evidence="4"/>
<feature type="site" description="Important for substrate specificity" evidence="4">
    <location>
        <position position="96"/>
    </location>
</feature>
<reference evidence="5" key="1">
    <citation type="journal article" date="2020" name="mSystems">
        <title>Genome- and Community-Level Interaction Insights into Carbon Utilization and Element Cycling Functions of Hydrothermarchaeota in Hydrothermal Sediment.</title>
        <authorList>
            <person name="Zhou Z."/>
            <person name="Liu Y."/>
            <person name="Xu W."/>
            <person name="Pan J."/>
            <person name="Luo Z.H."/>
            <person name="Li M."/>
        </authorList>
    </citation>
    <scope>NUCLEOTIDE SEQUENCE [LARGE SCALE GENOMIC DNA]</scope>
    <source>
        <strain evidence="5">SpSt-508</strain>
    </source>
</reference>
<dbReference type="AlphaFoldDB" id="A0A7C4QLR5"/>
<dbReference type="HAMAP" id="MF_00528">
    <property type="entry name" value="Maf"/>
    <property type="match status" value="1"/>
</dbReference>
<comment type="caution">
    <text evidence="4">Lacks conserved residue(s) required for the propagation of feature annotation.</text>
</comment>
<evidence type="ECO:0000256" key="1">
    <source>
        <dbReference type="ARBA" id="ARBA00001968"/>
    </source>
</evidence>
<dbReference type="PANTHER" id="PTHR43213">
    <property type="entry name" value="BIFUNCTIONAL DTTP/UTP PYROPHOSPHATASE/METHYLTRANSFERASE PROTEIN-RELATED"/>
    <property type="match status" value="1"/>
</dbReference>
<sequence>MRRQSHSRFEPARPAGRYILGSRSPRRLELLRLLVPEHQIEVIPPRSPDEPGFEGIDTWEGICAHLQAIARAKAAQVAQQVPLAQRDGAVVIAADTAVIVDQEQGQATGDAAAILRGRALLVLGQPPADSTWRDTVREWFCRWYAGRTHIVATAVRVEGPAEQVAERVVTSAVTFRPDVHRWLDWYLATDEPLGKAGGYALQGAASVFVERVEGSLSNVVGLPLEALLDMLPIAHPRQQNDSAS</sequence>
<keyword evidence="4" id="KW-0963">Cytoplasm</keyword>
<accession>A0A7C4QLR5</accession>
<comment type="catalytic activity">
    <reaction evidence="4">
        <text>dTTP + H2O = dTMP + diphosphate + H(+)</text>
        <dbReference type="Rhea" id="RHEA:28534"/>
        <dbReference type="ChEBI" id="CHEBI:15377"/>
        <dbReference type="ChEBI" id="CHEBI:15378"/>
        <dbReference type="ChEBI" id="CHEBI:33019"/>
        <dbReference type="ChEBI" id="CHEBI:37568"/>
        <dbReference type="ChEBI" id="CHEBI:63528"/>
        <dbReference type="EC" id="3.6.1.9"/>
    </reaction>
</comment>
<keyword evidence="2 4" id="KW-0378">Hydrolase</keyword>
<dbReference type="Gene3D" id="3.90.950.10">
    <property type="match status" value="1"/>
</dbReference>
<keyword evidence="3 4" id="KW-0546">Nucleotide metabolism</keyword>
<comment type="function">
    <text evidence="4">Nucleoside triphosphate pyrophosphatase that hydrolyzes dTTP and UTP. May have a dual role in cell division arrest and in preventing the incorporation of modified nucleotides into cellular nucleic acids.</text>
</comment>
<comment type="catalytic activity">
    <reaction evidence="4">
        <text>UTP + H2O = UMP + diphosphate + H(+)</text>
        <dbReference type="Rhea" id="RHEA:29395"/>
        <dbReference type="ChEBI" id="CHEBI:15377"/>
        <dbReference type="ChEBI" id="CHEBI:15378"/>
        <dbReference type="ChEBI" id="CHEBI:33019"/>
        <dbReference type="ChEBI" id="CHEBI:46398"/>
        <dbReference type="ChEBI" id="CHEBI:57865"/>
        <dbReference type="EC" id="3.6.1.9"/>
    </reaction>
</comment>
<dbReference type="InterPro" id="IPR029001">
    <property type="entry name" value="ITPase-like_fam"/>
</dbReference>
<feature type="site" description="Important for substrate specificity" evidence="4">
    <location>
        <position position="202"/>
    </location>
</feature>
<dbReference type="InterPro" id="IPR003697">
    <property type="entry name" value="Maf-like"/>
</dbReference>
<dbReference type="PIRSF" id="PIRSF006305">
    <property type="entry name" value="Maf"/>
    <property type="match status" value="1"/>
</dbReference>
<organism evidence="5">
    <name type="scientific">Schlesneria paludicola</name>
    <dbReference type="NCBI Taxonomy" id="360056"/>
    <lineage>
        <taxon>Bacteria</taxon>
        <taxon>Pseudomonadati</taxon>
        <taxon>Planctomycetota</taxon>
        <taxon>Planctomycetia</taxon>
        <taxon>Planctomycetales</taxon>
        <taxon>Planctomycetaceae</taxon>
        <taxon>Schlesneria</taxon>
    </lineage>
</organism>
<feature type="site" description="Important for substrate specificity" evidence="4">
    <location>
        <position position="26"/>
    </location>
</feature>
<feature type="active site" description="Proton acceptor" evidence="4">
    <location>
        <position position="95"/>
    </location>
</feature>
<comment type="cofactor">
    <cofactor evidence="1 4">
        <name>a divalent metal cation</name>
        <dbReference type="ChEBI" id="CHEBI:60240"/>
    </cofactor>
</comment>
<dbReference type="GO" id="GO:0009117">
    <property type="term" value="P:nucleotide metabolic process"/>
    <property type="evidence" value="ECO:0007669"/>
    <property type="project" value="UniProtKB-KW"/>
</dbReference>
<gene>
    <name evidence="5" type="ORF">ENS64_00200</name>
</gene>
<evidence type="ECO:0000256" key="2">
    <source>
        <dbReference type="ARBA" id="ARBA00022801"/>
    </source>
</evidence>
<proteinExistence type="inferred from homology"/>
<dbReference type="GO" id="GO:0047429">
    <property type="term" value="F:nucleoside triphosphate diphosphatase activity"/>
    <property type="evidence" value="ECO:0007669"/>
    <property type="project" value="UniProtKB-EC"/>
</dbReference>
<name>A0A7C4QLR5_9PLAN</name>
<comment type="subcellular location">
    <subcellularLocation>
        <location evidence="4">Cytoplasm</location>
    </subcellularLocation>
</comment>
<evidence type="ECO:0000313" key="5">
    <source>
        <dbReference type="EMBL" id="HGT37684.1"/>
    </source>
</evidence>
<dbReference type="Pfam" id="PF02545">
    <property type="entry name" value="Maf"/>
    <property type="match status" value="1"/>
</dbReference>